<proteinExistence type="predicted"/>
<dbReference type="EMBL" id="JACHFL010000002">
    <property type="protein sequence ID" value="MBB5362104.1"/>
    <property type="molecule type" value="Genomic_DNA"/>
</dbReference>
<reference evidence="2 3" key="1">
    <citation type="submission" date="2020-08" db="EMBL/GenBank/DDBJ databases">
        <title>Genomic Encyclopedia of Type Strains, Phase IV (KMG-IV): sequencing the most valuable type-strain genomes for metagenomic binning, comparative biology and taxonomic classification.</title>
        <authorList>
            <person name="Goeker M."/>
        </authorList>
    </citation>
    <scope>NUCLEOTIDE SEQUENCE [LARGE SCALE GENOMIC DNA]</scope>
    <source>
        <strain evidence="2 3">DSM 27939</strain>
    </source>
</reference>
<dbReference type="AlphaFoldDB" id="A0A7W8JS36"/>
<dbReference type="RefSeq" id="WP_184128356.1">
    <property type="nucleotide sequence ID" value="NZ_JACHFL010000002.1"/>
</dbReference>
<sequence>MKQTLKVAVDAIKHEYNLKGTPMTVLHLELPSGADLKFLQRAHRISHKDDGWVSATFTLRIYGGGDRRTWRLESRGSKTKDFKVVAVVELYFSPGSRFEQYFSPVDPDRFDIELDVEVEEAQDNTPLFPKTQKDEDEGLNA</sequence>
<accession>A0A7W8JS36</accession>
<evidence type="ECO:0000313" key="3">
    <source>
        <dbReference type="Proteomes" id="UP000552709"/>
    </source>
</evidence>
<evidence type="ECO:0000256" key="1">
    <source>
        <dbReference type="SAM" id="MobiDB-lite"/>
    </source>
</evidence>
<comment type="caution">
    <text evidence="2">The sequence shown here is derived from an EMBL/GenBank/DDBJ whole genome shotgun (WGS) entry which is preliminary data.</text>
</comment>
<feature type="region of interest" description="Disordered" evidence="1">
    <location>
        <begin position="121"/>
        <end position="141"/>
    </location>
</feature>
<name>A0A7W8JS36_9DEIO</name>
<dbReference type="Proteomes" id="UP000552709">
    <property type="component" value="Unassembled WGS sequence"/>
</dbReference>
<evidence type="ECO:0000313" key="2">
    <source>
        <dbReference type="EMBL" id="MBB5362104.1"/>
    </source>
</evidence>
<protein>
    <submittedName>
        <fullName evidence="2">Uncharacterized protein</fullName>
    </submittedName>
</protein>
<organism evidence="2 3">
    <name type="scientific">Deinococcus humi</name>
    <dbReference type="NCBI Taxonomy" id="662880"/>
    <lineage>
        <taxon>Bacteria</taxon>
        <taxon>Thermotogati</taxon>
        <taxon>Deinococcota</taxon>
        <taxon>Deinococci</taxon>
        <taxon>Deinococcales</taxon>
        <taxon>Deinococcaceae</taxon>
        <taxon>Deinococcus</taxon>
    </lineage>
</organism>
<gene>
    <name evidence="2" type="ORF">HNQ08_001189</name>
</gene>
<keyword evidence="3" id="KW-1185">Reference proteome</keyword>